<proteinExistence type="predicted"/>
<dbReference type="OrthoDB" id="164847at2"/>
<comment type="caution">
    <text evidence="1">The sequence shown here is derived from an EMBL/GenBank/DDBJ whole genome shotgun (WGS) entry which is preliminary data.</text>
</comment>
<name>A0A845L679_9FIRM</name>
<dbReference type="Gene3D" id="6.20.120.50">
    <property type="match status" value="1"/>
</dbReference>
<evidence type="ECO:0000313" key="2">
    <source>
        <dbReference type="Proteomes" id="UP000463470"/>
    </source>
</evidence>
<accession>A0A845L679</accession>
<protein>
    <submittedName>
        <fullName evidence="1">DUF3006 family protein</fullName>
    </submittedName>
</protein>
<dbReference type="RefSeq" id="WP_161259726.1">
    <property type="nucleotide sequence ID" value="NZ_WXEY01000028.1"/>
</dbReference>
<organism evidence="1 2">
    <name type="scientific">Heliomicrobium undosum</name>
    <dbReference type="NCBI Taxonomy" id="121734"/>
    <lineage>
        <taxon>Bacteria</taxon>
        <taxon>Bacillati</taxon>
        <taxon>Bacillota</taxon>
        <taxon>Clostridia</taxon>
        <taxon>Eubacteriales</taxon>
        <taxon>Heliobacteriaceae</taxon>
        <taxon>Heliomicrobium</taxon>
    </lineage>
</organism>
<evidence type="ECO:0000313" key="1">
    <source>
        <dbReference type="EMBL" id="MZP31206.1"/>
    </source>
</evidence>
<dbReference type="Proteomes" id="UP000463470">
    <property type="component" value="Unassembled WGS sequence"/>
</dbReference>
<gene>
    <name evidence="1" type="ORF">GTO91_15975</name>
</gene>
<dbReference type="InterPro" id="IPR021377">
    <property type="entry name" value="DUF3006"/>
</dbReference>
<dbReference type="EMBL" id="WXEY01000028">
    <property type="protein sequence ID" value="MZP31206.1"/>
    <property type="molecule type" value="Genomic_DNA"/>
</dbReference>
<dbReference type="AlphaFoldDB" id="A0A845L679"/>
<sequence length="70" mass="7991">MALIIDRFEGRLAVVEMDGDGTIDIPKNELPVEAKEGDVIRLINGRYEIDLAETDRRRAEANKLTEDFWS</sequence>
<keyword evidence="2" id="KW-1185">Reference proteome</keyword>
<dbReference type="Pfam" id="PF11213">
    <property type="entry name" value="DUF3006"/>
    <property type="match status" value="1"/>
</dbReference>
<reference evidence="1 2" key="1">
    <citation type="submission" date="2020-01" db="EMBL/GenBank/DDBJ databases">
        <title>Whole-genome sequence of Heliobacterium undosum DSM 13378.</title>
        <authorList>
            <person name="Kyndt J.A."/>
            <person name="Meyer T.E."/>
        </authorList>
    </citation>
    <scope>NUCLEOTIDE SEQUENCE [LARGE SCALE GENOMIC DNA]</scope>
    <source>
        <strain evidence="1 2">DSM 13378</strain>
    </source>
</reference>